<dbReference type="EMBL" id="UINC01226433">
    <property type="protein sequence ID" value="SVE56915.1"/>
    <property type="molecule type" value="Genomic_DNA"/>
</dbReference>
<feature type="transmembrane region" description="Helical" evidence="1">
    <location>
        <begin position="7"/>
        <end position="26"/>
    </location>
</feature>
<sequence length="29" mass="3418">MFNRLQYYRILFGFLFILYIAGMAAVQGT</sequence>
<protein>
    <submittedName>
        <fullName evidence="2">Uncharacterized protein</fullName>
    </submittedName>
</protein>
<gene>
    <name evidence="2" type="ORF">METZ01_LOCUS509769</name>
</gene>
<keyword evidence="1" id="KW-0812">Transmembrane</keyword>
<dbReference type="AlphaFoldDB" id="A0A383EKW0"/>
<name>A0A383EKW0_9ZZZZ</name>
<keyword evidence="1" id="KW-1133">Transmembrane helix</keyword>
<proteinExistence type="predicted"/>
<evidence type="ECO:0000256" key="1">
    <source>
        <dbReference type="SAM" id="Phobius"/>
    </source>
</evidence>
<reference evidence="2" key="1">
    <citation type="submission" date="2018-05" db="EMBL/GenBank/DDBJ databases">
        <authorList>
            <person name="Lanie J.A."/>
            <person name="Ng W.-L."/>
            <person name="Kazmierczak K.M."/>
            <person name="Andrzejewski T.M."/>
            <person name="Davidsen T.M."/>
            <person name="Wayne K.J."/>
            <person name="Tettelin H."/>
            <person name="Glass J.I."/>
            <person name="Rusch D."/>
            <person name="Podicherti R."/>
            <person name="Tsui H.-C.T."/>
            <person name="Winkler M.E."/>
        </authorList>
    </citation>
    <scope>NUCLEOTIDE SEQUENCE</scope>
</reference>
<organism evidence="2">
    <name type="scientific">marine metagenome</name>
    <dbReference type="NCBI Taxonomy" id="408172"/>
    <lineage>
        <taxon>unclassified sequences</taxon>
        <taxon>metagenomes</taxon>
        <taxon>ecological metagenomes</taxon>
    </lineage>
</organism>
<keyword evidence="1" id="KW-0472">Membrane</keyword>
<accession>A0A383EKW0</accession>
<evidence type="ECO:0000313" key="2">
    <source>
        <dbReference type="EMBL" id="SVE56915.1"/>
    </source>
</evidence>
<feature type="non-terminal residue" evidence="2">
    <location>
        <position position="29"/>
    </location>
</feature>